<organism evidence="2">
    <name type="scientific">Fusarium odoratissimum (strain NRRL 54006)</name>
    <dbReference type="NCBI Taxonomy" id="1089451"/>
    <lineage>
        <taxon>Eukaryota</taxon>
        <taxon>Fungi</taxon>
        <taxon>Dikarya</taxon>
        <taxon>Ascomycota</taxon>
        <taxon>Pezizomycotina</taxon>
        <taxon>Sordariomycetes</taxon>
        <taxon>Hypocreomycetidae</taxon>
        <taxon>Hypocreales</taxon>
        <taxon>Nectriaceae</taxon>
        <taxon>Fusarium</taxon>
        <taxon>Fusarium oxysporum species complex</taxon>
        <taxon>Fusarium oxysporum f. sp. cubense (strain race 4)</taxon>
    </lineage>
</organism>
<feature type="coiled-coil region" evidence="1">
    <location>
        <begin position="156"/>
        <end position="183"/>
    </location>
</feature>
<reference evidence="2" key="2">
    <citation type="submission" date="2012-05" db="EMBL/GenBank/DDBJ databases">
        <title>The Genome Annotation of Fusarium oxysporum II5.</title>
        <authorList>
            <consortium name="The Broad Institute Genomics Platform"/>
            <person name="Ma L.-J."/>
            <person name="Corby-Kistler H."/>
            <person name="Broz K."/>
            <person name="Gale L.R."/>
            <person name="Jonkers W."/>
            <person name="O'Donnell K."/>
            <person name="Ploetz R."/>
            <person name="Steinberg C."/>
            <person name="Schwartz D.C."/>
            <person name="VanEtten H."/>
            <person name="Zhou S."/>
            <person name="Young S.K."/>
            <person name="Zeng Q."/>
            <person name="Gargeya S."/>
            <person name="Fitzgerald M."/>
            <person name="Abouelleil A."/>
            <person name="Alvarado L."/>
            <person name="Chapman S.B."/>
            <person name="Gainer-Dewar J."/>
            <person name="Goldberg J."/>
            <person name="Griggs A."/>
            <person name="Gujja S."/>
            <person name="Hansen M."/>
            <person name="Howarth C."/>
            <person name="Imamovic A."/>
            <person name="Ireland A."/>
            <person name="Larimer J."/>
            <person name="McCowan C."/>
            <person name="Murphy C."/>
            <person name="Pearson M."/>
            <person name="Poon T.W."/>
            <person name="Priest M."/>
            <person name="Roberts A."/>
            <person name="Saif S."/>
            <person name="Shea T."/>
            <person name="Sykes S."/>
            <person name="Wortman J."/>
            <person name="Nusbaum C."/>
            <person name="Birren B."/>
        </authorList>
    </citation>
    <scope>NUCLEOTIDE SEQUENCE</scope>
    <source>
        <strain evidence="2">54006</strain>
    </source>
</reference>
<gene>
    <name evidence="2" type="ORF">FOIG_08507</name>
</gene>
<name>X0KRQ7_FUSO5</name>
<dbReference type="InterPro" id="IPR032675">
    <property type="entry name" value="LRR_dom_sf"/>
</dbReference>
<proteinExistence type="predicted"/>
<dbReference type="SUPFAM" id="SSF52047">
    <property type="entry name" value="RNI-like"/>
    <property type="match status" value="1"/>
</dbReference>
<reference evidence="2" key="1">
    <citation type="submission" date="2011-11" db="EMBL/GenBank/DDBJ databases">
        <title>The Genome Sequence of Fusarium oxysporum II5.</title>
        <authorList>
            <consortium name="The Broad Institute Genome Sequencing Platform"/>
            <person name="Ma L.-J."/>
            <person name="Gale L.R."/>
            <person name="Schwartz D.C."/>
            <person name="Zhou S."/>
            <person name="Corby-Kistler H."/>
            <person name="Young S.K."/>
            <person name="Zeng Q."/>
            <person name="Gargeya S."/>
            <person name="Fitzgerald M."/>
            <person name="Haas B."/>
            <person name="Abouelleil A."/>
            <person name="Alvarado L."/>
            <person name="Arachchi H.M."/>
            <person name="Berlin A."/>
            <person name="Brown A."/>
            <person name="Chapman S.B."/>
            <person name="Chen Z."/>
            <person name="Dunbar C."/>
            <person name="Freedman E."/>
            <person name="Gearin G."/>
            <person name="Goldberg J."/>
            <person name="Griggs A."/>
            <person name="Gujja S."/>
            <person name="Heiman D."/>
            <person name="Howarth C."/>
            <person name="Larson L."/>
            <person name="Lui A."/>
            <person name="MacDonald P.J.P."/>
            <person name="Montmayeur A."/>
            <person name="Murphy C."/>
            <person name="Neiman D."/>
            <person name="Pearson M."/>
            <person name="Priest M."/>
            <person name="Roberts A."/>
            <person name="Saif S."/>
            <person name="Shea T."/>
            <person name="Shenoy N."/>
            <person name="Sisk P."/>
            <person name="Stolte C."/>
            <person name="Sykes S."/>
            <person name="Wortman J."/>
            <person name="Nusbaum C."/>
            <person name="Birren B."/>
        </authorList>
    </citation>
    <scope>NUCLEOTIDE SEQUENCE [LARGE SCALE GENOMIC DNA]</scope>
    <source>
        <strain evidence="2">54006</strain>
    </source>
</reference>
<dbReference type="Gene3D" id="3.80.10.10">
    <property type="entry name" value="Ribonuclease Inhibitor"/>
    <property type="match status" value="1"/>
</dbReference>
<keyword evidence="1" id="KW-0175">Coiled coil</keyword>
<dbReference type="HOGENOM" id="CLU_509933_0_0_1"/>
<evidence type="ECO:0000313" key="2">
    <source>
        <dbReference type="EMBL" id="EXL99464.1"/>
    </source>
</evidence>
<evidence type="ECO:0000256" key="1">
    <source>
        <dbReference type="SAM" id="Coils"/>
    </source>
</evidence>
<dbReference type="AlphaFoldDB" id="X0KRQ7"/>
<dbReference type="VEuPathDB" id="FungiDB:FOIG_08507"/>
<dbReference type="GeneID" id="42033682"/>
<sequence length="570" mass="65171">MSLILRNHHPSPEFHKGLVLHCANLLYTSWHIIARKQPRRVLSMTSQHPLVQTPSDRLSHLSGIPLDMILQHLDLTSFTNLRLTSRQLSTSTISSHFFRSAKTDLSLSSLQSLANRVSHPQLGPVLIELTVVSTLFDTQPAEATVQTRKKWSGFDKDELRRDTENYRQRVENLRERNVACTEDEVQKAQQDLEWIRTRIQQDTNTDVNQVTDLLSSIFEIAANLRAINLDACIIAGHTKTCRPAEHYRWYRSANQNSSWPSIWTAASQTFRLVTSAISRSRIQLEKLQIFPDTPLCSVQLRHVEDHLRTLGSAGFAAACKSIKSFGLSFSTHILIEAPPTQGECLFRHAFAAKSPYKLNQHLESDAEDFTGAATILTYMPNLTSLDLHLHHLDHLVLPKYTKVFSHISQNIRLSRLRELSLRGLPLRPDDLILFLTNQPTITKLSLDGILLVGGLWSTVFSCIEAMPALESLHLSSLSTEYHHITNLDPVERTVEVDLQDREKWVTCGDGYILHTRGVCREEIRQGLDFRPQSGPRNIWRDDTWAYFDRIQYEFGPPSRVWEWEPLTENM</sequence>
<dbReference type="RefSeq" id="XP_031061554.1">
    <property type="nucleotide sequence ID" value="XM_031208548.1"/>
</dbReference>
<accession>X0KRQ7</accession>
<protein>
    <recommendedName>
        <fullName evidence="3">F-box domain-containing protein</fullName>
    </recommendedName>
</protein>
<evidence type="ECO:0008006" key="3">
    <source>
        <dbReference type="Google" id="ProtNLM"/>
    </source>
</evidence>
<dbReference type="EMBL" id="JH658284">
    <property type="protein sequence ID" value="EXL99464.1"/>
    <property type="molecule type" value="Genomic_DNA"/>
</dbReference>
<dbReference type="Proteomes" id="UP000030685">
    <property type="component" value="Unassembled WGS sequence"/>
</dbReference>